<dbReference type="Pfam" id="PF04796">
    <property type="entry name" value="RepA_C"/>
    <property type="match status" value="1"/>
</dbReference>
<dbReference type="InterPro" id="IPR006881">
    <property type="entry name" value="RepA_C"/>
</dbReference>
<dbReference type="Proteomes" id="UP000216998">
    <property type="component" value="Unassembled WGS sequence"/>
</dbReference>
<dbReference type="EMBL" id="NOXU01000017">
    <property type="protein sequence ID" value="OYQ37143.1"/>
    <property type="molecule type" value="Genomic_DNA"/>
</dbReference>
<reference evidence="1 2" key="1">
    <citation type="submission" date="2017-07" db="EMBL/GenBank/DDBJ databases">
        <title>Niveispirillum cyanobacteriorum sp. nov., isolated from cyanobacterial aggregates in a eutrophic lake.</title>
        <authorList>
            <person name="Cai H."/>
        </authorList>
    </citation>
    <scope>NUCLEOTIDE SEQUENCE [LARGE SCALE GENOMIC DNA]</scope>
    <source>
        <strain evidence="2">TH1-14</strain>
    </source>
</reference>
<protein>
    <recommendedName>
        <fullName evidence="3">Pirin</fullName>
    </recommendedName>
</protein>
<proteinExistence type="predicted"/>
<dbReference type="RefSeq" id="WP_094453220.1">
    <property type="nucleotide sequence ID" value="NZ_NOXU01000017.1"/>
</dbReference>
<sequence>MGTIHQLIRQHGKDNAKLYADPDEKHLVDIAAEVMAGEREDLGWAYTGWAFTALPHKRIHDDAVWQREMGQVTLTISPGHLPGKTRSEVVKVGVPFGAHARLVMLYLQTQAIRTGSREVEVGRTMNAFLERIGVAPGGKTRASVSEQLRRIAASTVMFSWQQTPDSAPGFMRQTIIKGGQLGVKMTDDSQGALWEEHIVLSEDFYDNLRKYPIPLLEQAIRAIGASSLALDLYVWLSYRLRSLSKPTTISWQALHAQHGAEYARIRDFKRFMIPQLKLALAAYPQAHVTLEDEGLMLYPSAPPISKLGG</sequence>
<keyword evidence="2" id="KW-1185">Reference proteome</keyword>
<dbReference type="OrthoDB" id="932750at2"/>
<evidence type="ECO:0000313" key="1">
    <source>
        <dbReference type="EMBL" id="OYQ37143.1"/>
    </source>
</evidence>
<name>A0A255Z6H7_9PROT</name>
<accession>A0A255Z6H7</accession>
<evidence type="ECO:0008006" key="3">
    <source>
        <dbReference type="Google" id="ProtNLM"/>
    </source>
</evidence>
<comment type="caution">
    <text evidence="1">The sequence shown here is derived from an EMBL/GenBank/DDBJ whole genome shotgun (WGS) entry which is preliminary data.</text>
</comment>
<gene>
    <name evidence="1" type="ORF">CHU95_02005</name>
</gene>
<organism evidence="1 2">
    <name type="scientific">Niveispirillum lacus</name>
    <dbReference type="NCBI Taxonomy" id="1981099"/>
    <lineage>
        <taxon>Bacteria</taxon>
        <taxon>Pseudomonadati</taxon>
        <taxon>Pseudomonadota</taxon>
        <taxon>Alphaproteobacteria</taxon>
        <taxon>Rhodospirillales</taxon>
        <taxon>Azospirillaceae</taxon>
        <taxon>Niveispirillum</taxon>
    </lineage>
</organism>
<dbReference type="AlphaFoldDB" id="A0A255Z6H7"/>
<evidence type="ECO:0000313" key="2">
    <source>
        <dbReference type="Proteomes" id="UP000216998"/>
    </source>
</evidence>